<organism evidence="3 4">
    <name type="scientific">Zingiber officinale</name>
    <name type="common">Ginger</name>
    <name type="synonym">Amomum zingiber</name>
    <dbReference type="NCBI Taxonomy" id="94328"/>
    <lineage>
        <taxon>Eukaryota</taxon>
        <taxon>Viridiplantae</taxon>
        <taxon>Streptophyta</taxon>
        <taxon>Embryophyta</taxon>
        <taxon>Tracheophyta</taxon>
        <taxon>Spermatophyta</taxon>
        <taxon>Magnoliopsida</taxon>
        <taxon>Liliopsida</taxon>
        <taxon>Zingiberales</taxon>
        <taxon>Zingiberaceae</taxon>
        <taxon>Zingiber</taxon>
    </lineage>
</organism>
<feature type="compositionally biased region" description="Basic and acidic residues" evidence="2">
    <location>
        <begin position="1006"/>
        <end position="1024"/>
    </location>
</feature>
<feature type="region of interest" description="Disordered" evidence="2">
    <location>
        <begin position="451"/>
        <end position="487"/>
    </location>
</feature>
<keyword evidence="1" id="KW-0238">DNA-binding</keyword>
<evidence type="ECO:0008006" key="5">
    <source>
        <dbReference type="Google" id="ProtNLM"/>
    </source>
</evidence>
<evidence type="ECO:0000313" key="4">
    <source>
        <dbReference type="Proteomes" id="UP000734854"/>
    </source>
</evidence>
<evidence type="ECO:0000256" key="2">
    <source>
        <dbReference type="SAM" id="MobiDB-lite"/>
    </source>
</evidence>
<comment type="caution">
    <text evidence="3">The sequence shown here is derived from an EMBL/GenBank/DDBJ whole genome shotgun (WGS) entry which is preliminary data.</text>
</comment>
<evidence type="ECO:0000256" key="1">
    <source>
        <dbReference type="ARBA" id="ARBA00023125"/>
    </source>
</evidence>
<dbReference type="SUPFAM" id="SSF47676">
    <property type="entry name" value="Conserved domain common to transcription factors TFIIS, elongin A, CRSP70"/>
    <property type="match status" value="1"/>
</dbReference>
<protein>
    <recommendedName>
        <fullName evidence="5">Homeobox protein LUMINIDEPENDENS</fullName>
    </recommendedName>
</protein>
<feature type="compositionally biased region" description="Basic and acidic residues" evidence="2">
    <location>
        <begin position="963"/>
        <end position="975"/>
    </location>
</feature>
<dbReference type="GO" id="GO:0010228">
    <property type="term" value="P:vegetative to reproductive phase transition of meristem"/>
    <property type="evidence" value="ECO:0007669"/>
    <property type="project" value="TreeGrafter"/>
</dbReference>
<feature type="compositionally biased region" description="Basic and acidic residues" evidence="2">
    <location>
        <begin position="904"/>
        <end position="919"/>
    </location>
</feature>
<feature type="compositionally biased region" description="Basic and acidic residues" evidence="2">
    <location>
        <begin position="983"/>
        <end position="999"/>
    </location>
</feature>
<feature type="region of interest" description="Disordered" evidence="2">
    <location>
        <begin position="680"/>
        <end position="717"/>
    </location>
</feature>
<feature type="compositionally biased region" description="Polar residues" evidence="2">
    <location>
        <begin position="683"/>
        <end position="693"/>
    </location>
</feature>
<dbReference type="EMBL" id="JACMSC010000018">
    <property type="protein sequence ID" value="KAG6474824.1"/>
    <property type="molecule type" value="Genomic_DNA"/>
</dbReference>
<dbReference type="PANTHER" id="PTHR33400:SF6">
    <property type="entry name" value="HOMEOBOX PROTEIN LUMINIDEPENDENS"/>
    <property type="match status" value="1"/>
</dbReference>
<feature type="region of interest" description="Disordered" evidence="2">
    <location>
        <begin position="571"/>
        <end position="626"/>
    </location>
</feature>
<keyword evidence="4" id="KW-1185">Reference proteome</keyword>
<feature type="compositionally biased region" description="Low complexity" evidence="2">
    <location>
        <begin position="468"/>
        <end position="477"/>
    </location>
</feature>
<dbReference type="GO" id="GO:0005634">
    <property type="term" value="C:nucleus"/>
    <property type="evidence" value="ECO:0007669"/>
    <property type="project" value="TreeGrafter"/>
</dbReference>
<evidence type="ECO:0000313" key="3">
    <source>
        <dbReference type="EMBL" id="KAG6474824.1"/>
    </source>
</evidence>
<name>A0A8J5CF92_ZINOF</name>
<reference evidence="3 4" key="1">
    <citation type="submission" date="2020-08" db="EMBL/GenBank/DDBJ databases">
        <title>Plant Genome Project.</title>
        <authorList>
            <person name="Zhang R.-G."/>
        </authorList>
    </citation>
    <scope>NUCLEOTIDE SEQUENCE [LARGE SCALE GENOMIC DNA]</scope>
    <source>
        <tissue evidence="3">Rhizome</tissue>
    </source>
</reference>
<feature type="region of interest" description="Disordered" evidence="2">
    <location>
        <begin position="803"/>
        <end position="835"/>
    </location>
</feature>
<proteinExistence type="predicted"/>
<feature type="compositionally biased region" description="Polar residues" evidence="2">
    <location>
        <begin position="926"/>
        <end position="937"/>
    </location>
</feature>
<feature type="region of interest" description="Disordered" evidence="2">
    <location>
        <begin position="891"/>
        <end position="1031"/>
    </location>
</feature>
<dbReference type="InterPro" id="IPR035441">
    <property type="entry name" value="TFIIS/LEDGF_dom_sf"/>
</dbReference>
<accession>A0A8J5CF92</accession>
<dbReference type="GO" id="GO:0003677">
    <property type="term" value="F:DNA binding"/>
    <property type="evidence" value="ECO:0007669"/>
    <property type="project" value="UniProtKB-KW"/>
</dbReference>
<dbReference type="AlphaFoldDB" id="A0A8J5CF92"/>
<feature type="compositionally biased region" description="Polar residues" evidence="2">
    <location>
        <begin position="807"/>
        <end position="835"/>
    </location>
</feature>
<sequence length="1031" mass="114184">MQSVFSIKDTIGKKETREISALCKVTVSQVREFFAGQRSRVRKLVRLSCDQSAKLEASKVSKEECSSSLDHSSSVSEVQLENTAVGTTIGELKQAPENTCILATLKTDQQVTVNPNEPVKVEAGHPSVLPEETAPGVDSDDKEFLDKIFNMMKKEQTFSGQVKLMEWILRINNTAILNWFSNNGGVPILAAWLSEAAVEEQTTVLHVILKVLYHLPLHKALPLHMSAIVPAVNRLRFYRTSDISNRARFLLSRWSKVFIKSQALKIPPISSSKLSLKEIVHKKRMGGCLEDEFLQSNLDNPVDILALAGDNEIHRGLNNTAVFIQCRTREHNKMLKLLPASSSDSSKKQDRSVSSNYELALLTAQLAESKQRRKILLVEQLDHKASGRIAHTVRTASTNHSRPMSADDIQKAKMRAMFMQHKYGKTDPLSCGSQSQKIDYTKESSLATDIISTQKTSQDELVKKEESSIPSISSTSPLNEPETSISHTNSTTIEDCLGILRCKLIQWKIPQGAETCISSSWRVGVGESSKEIDVQTQRNRRENETFYSCFQDIPLNPKEPWDVEMDFDDSLTPEIPLEQPPDADVEEGSSSPSPNNVLEEFPGGGGGAVPPEISSAPSNSDGTPEPDLELLAVLLKNPDLVFALTSTQGKNLTSEEMVALLDMLKRNGVGLNGILNELERQKQTNSYQTQSQKTELPTSLPSPTPPSEAERSGWRSDFPTFTRTPVLQPHFSVNRAVPANAMQTDVVLQHHLFVAAAPVLTQSQASSLAQPAQAPAAILSLPKVAAVANNLATQNGPSASLLASRATAPSPSQRQFQSIAHSSQPATLLDSDMSSNDYSVTNTTFMSSLPRQEPFRHIPSTNSMNPTLPMVPLNAHRSQSTPNDQLIFSRTTPTWPAPGPTAIVRRDLTPNHPTERRNGVFEVPLASQQYYPNQNSYDDYPSRSLPFSGGRAEQNGFINNESETWRSHDSSERPPESSSRWSYGEESKGDSRLNKRPEWSRQGPGSHRDRDTGGSRRWRDRDYSYSHGRRR</sequence>
<dbReference type="Proteomes" id="UP000734854">
    <property type="component" value="Unassembled WGS sequence"/>
</dbReference>
<gene>
    <name evidence="3" type="ORF">ZIOFF_064039</name>
</gene>
<dbReference type="PANTHER" id="PTHR33400">
    <property type="entry name" value="ZINC FINGER CCCH DOMAIN-CONTAINING PROTEIN 6-RELATED"/>
    <property type="match status" value="1"/>
</dbReference>
<feature type="compositionally biased region" description="Basic and acidic residues" evidence="2">
    <location>
        <begin position="457"/>
        <end position="467"/>
    </location>
</feature>